<dbReference type="CDD" id="cd00082">
    <property type="entry name" value="HisKA"/>
    <property type="match status" value="1"/>
</dbReference>
<dbReference type="Gene3D" id="1.10.287.130">
    <property type="match status" value="1"/>
</dbReference>
<gene>
    <name evidence="8" type="ORF">A3860_21950</name>
</gene>
<evidence type="ECO:0000256" key="3">
    <source>
        <dbReference type="ARBA" id="ARBA00022553"/>
    </source>
</evidence>
<dbReference type="PANTHER" id="PTHR43711">
    <property type="entry name" value="TWO-COMPONENT HISTIDINE KINASE"/>
    <property type="match status" value="1"/>
</dbReference>
<dbReference type="SUPFAM" id="SSF47384">
    <property type="entry name" value="Homodimeric domain of signal transducing histidine kinase"/>
    <property type="match status" value="1"/>
</dbReference>
<name>A0A1V9G0I1_9BACT</name>
<dbReference type="SMART" id="SM00388">
    <property type="entry name" value="HisKA"/>
    <property type="match status" value="1"/>
</dbReference>
<evidence type="ECO:0000313" key="8">
    <source>
        <dbReference type="EMBL" id="OQP64074.1"/>
    </source>
</evidence>
<feature type="domain" description="Histidine kinase" evidence="7">
    <location>
        <begin position="200"/>
        <end position="415"/>
    </location>
</feature>
<dbReference type="Gene3D" id="3.30.450.40">
    <property type="match status" value="1"/>
</dbReference>
<evidence type="ECO:0000256" key="6">
    <source>
        <dbReference type="ARBA" id="ARBA00023012"/>
    </source>
</evidence>
<dbReference type="AlphaFoldDB" id="A0A1V9G0I1"/>
<dbReference type="InterPro" id="IPR003018">
    <property type="entry name" value="GAF"/>
</dbReference>
<sequence length="415" mass="47201">MALEESSMHKYAVKSLVQAVQHLSLARNIETVMHIVRRTARDISGADGATFVLRDNGMCYYADEDAISPLWKGQRFPMHSCVSGWSMLHRESVVIEDIYADSRIPIDAYRPTFVKSLVMVPIRSIEPIGAIGTYWAHQHLPAEEDVIMLQSLADITAVTMENIQVYNELEDRVKERTRELINSLNREKEMSVRRRQFFSMASHELKTPLTSILTSASILEDYNEGQYAEQRAKHISRINASSQQLIGIVNDFLASDKIEEGKTEMVFEFFDIKQFATAVIEQMDSSLKNGQTIRYTHRGDTTIVLVKNILHNILLNLLSNASKYSCEDQPIDLYIEIADNELTIQIRDQGIGIPAEDQPYIFNNFFRAKNTAGIEGTGLGLHIVKRYMELLNGCVHFSSRDKEGTVFTVRCRGRQ</sequence>
<dbReference type="InterPro" id="IPR004358">
    <property type="entry name" value="Sig_transdc_His_kin-like_C"/>
</dbReference>
<dbReference type="EC" id="2.7.13.3" evidence="2"/>
<keyword evidence="9" id="KW-1185">Reference proteome</keyword>
<dbReference type="InterPro" id="IPR029016">
    <property type="entry name" value="GAF-like_dom_sf"/>
</dbReference>
<keyword evidence="4" id="KW-0808">Transferase</keyword>
<evidence type="ECO:0000256" key="5">
    <source>
        <dbReference type="ARBA" id="ARBA00022777"/>
    </source>
</evidence>
<comment type="catalytic activity">
    <reaction evidence="1">
        <text>ATP + protein L-histidine = ADP + protein N-phospho-L-histidine.</text>
        <dbReference type="EC" id="2.7.13.3"/>
    </reaction>
</comment>
<dbReference type="PANTHER" id="PTHR43711:SF26">
    <property type="entry name" value="SENSOR HISTIDINE KINASE RCSC"/>
    <property type="match status" value="1"/>
</dbReference>
<keyword evidence="5" id="KW-0418">Kinase</keyword>
<dbReference type="Proteomes" id="UP000192796">
    <property type="component" value="Unassembled WGS sequence"/>
</dbReference>
<dbReference type="CDD" id="cd00075">
    <property type="entry name" value="HATPase"/>
    <property type="match status" value="1"/>
</dbReference>
<dbReference type="SUPFAM" id="SSF55874">
    <property type="entry name" value="ATPase domain of HSP90 chaperone/DNA topoisomerase II/histidine kinase"/>
    <property type="match status" value="1"/>
</dbReference>
<dbReference type="InterPro" id="IPR005467">
    <property type="entry name" value="His_kinase_dom"/>
</dbReference>
<evidence type="ECO:0000256" key="2">
    <source>
        <dbReference type="ARBA" id="ARBA00012438"/>
    </source>
</evidence>
<dbReference type="InterPro" id="IPR003661">
    <property type="entry name" value="HisK_dim/P_dom"/>
</dbReference>
<dbReference type="Pfam" id="PF02518">
    <property type="entry name" value="HATPase_c"/>
    <property type="match status" value="1"/>
</dbReference>
<dbReference type="GO" id="GO:0000155">
    <property type="term" value="F:phosphorelay sensor kinase activity"/>
    <property type="evidence" value="ECO:0007669"/>
    <property type="project" value="InterPro"/>
</dbReference>
<dbReference type="PRINTS" id="PR00344">
    <property type="entry name" value="BCTRLSENSOR"/>
</dbReference>
<evidence type="ECO:0000313" key="9">
    <source>
        <dbReference type="Proteomes" id="UP000192796"/>
    </source>
</evidence>
<keyword evidence="6" id="KW-0902">Two-component regulatory system</keyword>
<comment type="caution">
    <text evidence="8">The sequence shown here is derived from an EMBL/GenBank/DDBJ whole genome shotgun (WGS) entry which is preliminary data.</text>
</comment>
<protein>
    <recommendedName>
        <fullName evidence="2">histidine kinase</fullName>
        <ecNumber evidence="2">2.7.13.3</ecNumber>
    </recommendedName>
</protein>
<accession>A0A1V9G0I1</accession>
<evidence type="ECO:0000256" key="1">
    <source>
        <dbReference type="ARBA" id="ARBA00000085"/>
    </source>
</evidence>
<organism evidence="8 9">
    <name type="scientific">Niastella vici</name>
    <dbReference type="NCBI Taxonomy" id="1703345"/>
    <lineage>
        <taxon>Bacteria</taxon>
        <taxon>Pseudomonadati</taxon>
        <taxon>Bacteroidota</taxon>
        <taxon>Chitinophagia</taxon>
        <taxon>Chitinophagales</taxon>
        <taxon>Chitinophagaceae</taxon>
        <taxon>Niastella</taxon>
    </lineage>
</organism>
<dbReference type="Gene3D" id="3.30.565.10">
    <property type="entry name" value="Histidine kinase-like ATPase, C-terminal domain"/>
    <property type="match status" value="1"/>
</dbReference>
<reference evidence="8 9" key="1">
    <citation type="submission" date="2016-03" db="EMBL/GenBank/DDBJ databases">
        <title>Niastella vici sp. nov., isolated from farmland soil.</title>
        <authorList>
            <person name="Chen L."/>
            <person name="Wang D."/>
            <person name="Yang S."/>
            <person name="Wang G."/>
        </authorList>
    </citation>
    <scope>NUCLEOTIDE SEQUENCE [LARGE SCALE GENOMIC DNA]</scope>
    <source>
        <strain evidence="8 9">DJ57</strain>
    </source>
</reference>
<dbReference type="PROSITE" id="PS50109">
    <property type="entry name" value="HIS_KIN"/>
    <property type="match status" value="1"/>
</dbReference>
<evidence type="ECO:0000259" key="7">
    <source>
        <dbReference type="PROSITE" id="PS50109"/>
    </source>
</evidence>
<dbReference type="STRING" id="1703345.A3860_21950"/>
<dbReference type="InterPro" id="IPR036097">
    <property type="entry name" value="HisK_dim/P_sf"/>
</dbReference>
<dbReference type="SMART" id="SM00387">
    <property type="entry name" value="HATPase_c"/>
    <property type="match status" value="1"/>
</dbReference>
<dbReference type="InterPro" id="IPR003594">
    <property type="entry name" value="HATPase_dom"/>
</dbReference>
<dbReference type="EMBL" id="LVYD01000043">
    <property type="protein sequence ID" value="OQP64074.1"/>
    <property type="molecule type" value="Genomic_DNA"/>
</dbReference>
<dbReference type="InterPro" id="IPR036890">
    <property type="entry name" value="HATPase_C_sf"/>
</dbReference>
<evidence type="ECO:0000256" key="4">
    <source>
        <dbReference type="ARBA" id="ARBA00022679"/>
    </source>
</evidence>
<dbReference type="Pfam" id="PF13185">
    <property type="entry name" value="GAF_2"/>
    <property type="match status" value="1"/>
</dbReference>
<dbReference type="Pfam" id="PF00512">
    <property type="entry name" value="HisKA"/>
    <property type="match status" value="1"/>
</dbReference>
<dbReference type="SUPFAM" id="SSF55781">
    <property type="entry name" value="GAF domain-like"/>
    <property type="match status" value="1"/>
</dbReference>
<dbReference type="InterPro" id="IPR050736">
    <property type="entry name" value="Sensor_HK_Regulatory"/>
</dbReference>
<proteinExistence type="predicted"/>
<keyword evidence="3" id="KW-0597">Phosphoprotein</keyword>